<dbReference type="RefSeq" id="WP_377814565.1">
    <property type="nucleotide sequence ID" value="NZ_JBHRSJ010000022.1"/>
</dbReference>
<dbReference type="PANTHER" id="PTHR43884:SF12">
    <property type="entry name" value="ISOVALERYL-COA DEHYDROGENASE, MITOCHONDRIAL-RELATED"/>
    <property type="match status" value="1"/>
</dbReference>
<evidence type="ECO:0000259" key="3">
    <source>
        <dbReference type="Pfam" id="PF08028"/>
    </source>
</evidence>
<keyword evidence="5" id="KW-1185">Reference proteome</keyword>
<organism evidence="4 5">
    <name type="scientific">Azotobacter bryophylli</name>
    <dbReference type="NCBI Taxonomy" id="1986537"/>
    <lineage>
        <taxon>Bacteria</taxon>
        <taxon>Pseudomonadati</taxon>
        <taxon>Pseudomonadota</taxon>
        <taxon>Gammaproteobacteria</taxon>
        <taxon>Pseudomonadales</taxon>
        <taxon>Pseudomonadaceae</taxon>
        <taxon>Azotobacter</taxon>
    </lineage>
</organism>
<dbReference type="SUPFAM" id="SSF56645">
    <property type="entry name" value="Acyl-CoA dehydrogenase NM domain-like"/>
    <property type="match status" value="1"/>
</dbReference>
<dbReference type="PANTHER" id="PTHR43884">
    <property type="entry name" value="ACYL-COA DEHYDROGENASE"/>
    <property type="match status" value="1"/>
</dbReference>
<reference evidence="5" key="1">
    <citation type="journal article" date="2019" name="Int. J. Syst. Evol. Microbiol.">
        <title>The Global Catalogue of Microorganisms (GCM) 10K type strain sequencing project: providing services to taxonomists for standard genome sequencing and annotation.</title>
        <authorList>
            <consortium name="The Broad Institute Genomics Platform"/>
            <consortium name="The Broad Institute Genome Sequencing Center for Infectious Disease"/>
            <person name="Wu L."/>
            <person name="Ma J."/>
        </authorList>
    </citation>
    <scope>NUCLEOTIDE SEQUENCE [LARGE SCALE GENOMIC DNA]</scope>
    <source>
        <strain evidence="5">KCTC 62195</strain>
    </source>
</reference>
<dbReference type="Gene3D" id="1.20.140.10">
    <property type="entry name" value="Butyryl-CoA Dehydrogenase, subunit A, domain 3"/>
    <property type="match status" value="1"/>
</dbReference>
<comment type="caution">
    <text evidence="4">The sequence shown here is derived from an EMBL/GenBank/DDBJ whole genome shotgun (WGS) entry which is preliminary data.</text>
</comment>
<dbReference type="InterPro" id="IPR013107">
    <property type="entry name" value="Acyl-CoA_DH_C"/>
</dbReference>
<accession>A0ABV7AU58</accession>
<proteinExistence type="predicted"/>
<feature type="domain" description="Acyl-CoA dehydrogenase C-terminal" evidence="3">
    <location>
        <begin position="224"/>
        <end position="358"/>
    </location>
</feature>
<sequence length="383" mass="42053">MNPDLDTLLERIGATAVERDARGGHAAEEKALLREAGLLLWSIPREHGGLGRPWAEIYALVRRVAAVDSSLAHVLAFHHLQVATVLIYGNDEQQRRLLGHTAEHQCWWGNGMNPLDRRLLARRSAAGLTLDGCKSFCSGTVGSHFMTLSAVLDGAPQPLLAVVSTEHPGVRILDDWDPIGQRQTDSNSVAFEQVPLEERNVLRAPEVPPTPFHTLRNCFAQLVLVNLYLGIAEGAFAEARRFARTQARPWLASAAQHATDDPFTQNRFGEMHVQIAAARALADRAAALIERAFACGPALTAGERAEVAVAVAEAKVLAHRSGLYASQELFEVVGARGTRAALGFDRFWRNVRTHTLHDPIDYKLNMLGRWALKDEAPDPLNYS</sequence>
<feature type="domain" description="Acyl-CoA dehydrogenase/oxidase N-terminal" evidence="2">
    <location>
        <begin position="12"/>
        <end position="102"/>
    </location>
</feature>
<dbReference type="EMBL" id="JBHRSJ010000022">
    <property type="protein sequence ID" value="MFC2972909.1"/>
    <property type="molecule type" value="Genomic_DNA"/>
</dbReference>
<dbReference type="Pfam" id="PF08028">
    <property type="entry name" value="Acyl-CoA_dh_2"/>
    <property type="match status" value="1"/>
</dbReference>
<keyword evidence="1" id="KW-0560">Oxidoreductase</keyword>
<evidence type="ECO:0000313" key="4">
    <source>
        <dbReference type="EMBL" id="MFC2972909.1"/>
    </source>
</evidence>
<dbReference type="InterPro" id="IPR037069">
    <property type="entry name" value="AcylCoA_DH/ox_N_sf"/>
</dbReference>
<dbReference type="InterPro" id="IPR036250">
    <property type="entry name" value="AcylCo_DH-like_C"/>
</dbReference>
<evidence type="ECO:0000256" key="1">
    <source>
        <dbReference type="ARBA" id="ARBA00023002"/>
    </source>
</evidence>
<dbReference type="Gene3D" id="2.40.110.10">
    <property type="entry name" value="Butyryl-CoA Dehydrogenase, subunit A, domain 2"/>
    <property type="match status" value="1"/>
</dbReference>
<dbReference type="Proteomes" id="UP001595457">
    <property type="component" value="Unassembled WGS sequence"/>
</dbReference>
<name>A0ABV7AU58_9GAMM</name>
<dbReference type="SUPFAM" id="SSF47203">
    <property type="entry name" value="Acyl-CoA dehydrogenase C-terminal domain-like"/>
    <property type="match status" value="1"/>
</dbReference>
<dbReference type="InterPro" id="IPR046373">
    <property type="entry name" value="Acyl-CoA_Oxase/DH_mid-dom_sf"/>
</dbReference>
<evidence type="ECO:0000259" key="2">
    <source>
        <dbReference type="Pfam" id="PF02771"/>
    </source>
</evidence>
<protein>
    <submittedName>
        <fullName evidence="4">Acyl-CoA dehydrogenase family protein</fullName>
    </submittedName>
</protein>
<gene>
    <name evidence="4" type="ORF">ACFOJE_11880</name>
</gene>
<dbReference type="InterPro" id="IPR009100">
    <property type="entry name" value="AcylCoA_DH/oxidase_NM_dom_sf"/>
</dbReference>
<dbReference type="Pfam" id="PF02771">
    <property type="entry name" value="Acyl-CoA_dh_N"/>
    <property type="match status" value="1"/>
</dbReference>
<evidence type="ECO:0000313" key="5">
    <source>
        <dbReference type="Proteomes" id="UP001595457"/>
    </source>
</evidence>
<dbReference type="PIRSF" id="PIRSF016578">
    <property type="entry name" value="HsaA"/>
    <property type="match status" value="1"/>
</dbReference>
<dbReference type="Gene3D" id="1.10.540.10">
    <property type="entry name" value="Acyl-CoA dehydrogenase/oxidase, N-terminal domain"/>
    <property type="match status" value="1"/>
</dbReference>
<dbReference type="InterPro" id="IPR013786">
    <property type="entry name" value="AcylCoA_DH/ox_N"/>
</dbReference>